<dbReference type="AlphaFoldDB" id="A0A2T8JBF2"/>
<dbReference type="Gramene" id="PVH47250">
    <property type="protein sequence ID" value="PVH47250"/>
    <property type="gene ID" value="PAHAL_4G015300"/>
</dbReference>
<sequence length="104" mass="12217">MLTPLELAEWCFPCLQIPKDSLLLCRTHCLCLARISSSPFAVLLSVRLLLQKRDIYLRCTRHGHLFRYLFLHSLIYFVSPKDAFSYSFHFKMVWFVAASNAIYI</sequence>
<gene>
    <name evidence="1" type="ORF">PAHAL_4G015300</name>
</gene>
<dbReference type="Proteomes" id="UP000243499">
    <property type="component" value="Chromosome 4"/>
</dbReference>
<dbReference type="EMBL" id="CM008049">
    <property type="protein sequence ID" value="PVH47250.1"/>
    <property type="molecule type" value="Genomic_DNA"/>
</dbReference>
<accession>A0A2T8JBF2</accession>
<name>A0A2T8JBF2_9POAL</name>
<proteinExistence type="predicted"/>
<reference evidence="1" key="1">
    <citation type="submission" date="2018-04" db="EMBL/GenBank/DDBJ databases">
        <title>WGS assembly of Panicum hallii.</title>
        <authorList>
            <person name="Lovell J."/>
            <person name="Jenkins J."/>
            <person name="Lowry D."/>
            <person name="Mamidi S."/>
            <person name="Sreedasyam A."/>
            <person name="Weng X."/>
            <person name="Barry K."/>
            <person name="Bonette J."/>
            <person name="Campitelli B."/>
            <person name="Daum C."/>
            <person name="Gordon S."/>
            <person name="Gould B."/>
            <person name="Lipzen A."/>
            <person name="Macqueen A."/>
            <person name="Palacio-Mejia J."/>
            <person name="Plott C."/>
            <person name="Shakirov E."/>
            <person name="Shu S."/>
            <person name="Yoshinaga Y."/>
            <person name="Zane M."/>
            <person name="Rokhsar D."/>
            <person name="Grimwood J."/>
            <person name="Schmutz J."/>
            <person name="Juenger T."/>
        </authorList>
    </citation>
    <scope>NUCLEOTIDE SEQUENCE [LARGE SCALE GENOMIC DNA]</scope>
    <source>
        <strain evidence="1">FIL2</strain>
    </source>
</reference>
<organism evidence="1">
    <name type="scientific">Panicum hallii</name>
    <dbReference type="NCBI Taxonomy" id="206008"/>
    <lineage>
        <taxon>Eukaryota</taxon>
        <taxon>Viridiplantae</taxon>
        <taxon>Streptophyta</taxon>
        <taxon>Embryophyta</taxon>
        <taxon>Tracheophyta</taxon>
        <taxon>Spermatophyta</taxon>
        <taxon>Magnoliopsida</taxon>
        <taxon>Liliopsida</taxon>
        <taxon>Poales</taxon>
        <taxon>Poaceae</taxon>
        <taxon>PACMAD clade</taxon>
        <taxon>Panicoideae</taxon>
        <taxon>Panicodae</taxon>
        <taxon>Paniceae</taxon>
        <taxon>Panicinae</taxon>
        <taxon>Panicum</taxon>
        <taxon>Panicum sect. Panicum</taxon>
    </lineage>
</organism>
<evidence type="ECO:0000313" key="1">
    <source>
        <dbReference type="EMBL" id="PVH47250.1"/>
    </source>
</evidence>
<protein>
    <submittedName>
        <fullName evidence="1">Uncharacterized protein</fullName>
    </submittedName>
</protein>